<dbReference type="AlphaFoldDB" id="A0A8J3Q849"/>
<dbReference type="PANTHER" id="PTHR45947">
    <property type="entry name" value="SULFOQUINOVOSYL TRANSFERASE SQD2"/>
    <property type="match status" value="1"/>
</dbReference>
<name>A0A8J3Q849_9ACTN</name>
<dbReference type="GO" id="GO:1901137">
    <property type="term" value="P:carbohydrate derivative biosynthetic process"/>
    <property type="evidence" value="ECO:0007669"/>
    <property type="project" value="UniProtKB-ARBA"/>
</dbReference>
<dbReference type="InterPro" id="IPR028098">
    <property type="entry name" value="Glyco_trans_4-like_N"/>
</dbReference>
<evidence type="ECO:0000256" key="2">
    <source>
        <dbReference type="ARBA" id="ARBA00022679"/>
    </source>
</evidence>
<dbReference type="PANTHER" id="PTHR45947:SF13">
    <property type="entry name" value="TRANSFERASE"/>
    <property type="match status" value="1"/>
</dbReference>
<keyword evidence="1" id="KW-0328">Glycosyltransferase</keyword>
<feature type="domain" description="Glycosyltransferase subfamily 4-like N-terminal" evidence="3">
    <location>
        <begin position="16"/>
        <end position="200"/>
    </location>
</feature>
<reference evidence="4" key="1">
    <citation type="submission" date="2021-01" db="EMBL/GenBank/DDBJ databases">
        <title>Whole genome shotgun sequence of Rhizocola hellebori NBRC 109834.</title>
        <authorList>
            <person name="Komaki H."/>
            <person name="Tamura T."/>
        </authorList>
    </citation>
    <scope>NUCLEOTIDE SEQUENCE</scope>
    <source>
        <strain evidence="4">NBRC 109834</strain>
    </source>
</reference>
<dbReference type="InterPro" id="IPR050194">
    <property type="entry name" value="Glycosyltransferase_grp1"/>
</dbReference>
<evidence type="ECO:0000256" key="1">
    <source>
        <dbReference type="ARBA" id="ARBA00022676"/>
    </source>
</evidence>
<accession>A0A8J3Q849</accession>
<keyword evidence="5" id="KW-1185">Reference proteome</keyword>
<gene>
    <name evidence="4" type="ORF">Rhe02_38710</name>
</gene>
<protein>
    <submittedName>
        <fullName evidence="4">Glycosyl transferase</fullName>
    </submittedName>
</protein>
<evidence type="ECO:0000259" key="3">
    <source>
        <dbReference type="Pfam" id="PF13439"/>
    </source>
</evidence>
<comment type="caution">
    <text evidence="4">The sequence shown here is derived from an EMBL/GenBank/DDBJ whole genome shotgun (WGS) entry which is preliminary data.</text>
</comment>
<organism evidence="4 5">
    <name type="scientific">Rhizocola hellebori</name>
    <dbReference type="NCBI Taxonomy" id="1392758"/>
    <lineage>
        <taxon>Bacteria</taxon>
        <taxon>Bacillati</taxon>
        <taxon>Actinomycetota</taxon>
        <taxon>Actinomycetes</taxon>
        <taxon>Micromonosporales</taxon>
        <taxon>Micromonosporaceae</taxon>
        <taxon>Rhizocola</taxon>
    </lineage>
</organism>
<sequence>MVHNRYRSALPSGENTVVEQEIGWLGAAGVEVVPMLRDSDDIPTLPLLDKAMLPIDPIWAPSAQRELAGLIRRHRPDVVHLHNPYPLISPWIVRTAHRLGVPVVQTAHNYRHVCANGLFFRDGRICHDCVGRKLATPALVHRCYRGSATQSAVLAAALAVHRRTWLQVDRYVAPTPAMAAHLRRFGVAAQRITVKPNAVDDPGEPPSDPGQGVLFGGRLTAEKGLSLLLAAWPAELGQLRVAGDGELRARVESHSGVDYLGRLDRDGMRSAIRASAFVVVPSVLEDVHPTLIIEALANGRPVLGTDLGGIADLIGPAGWVVPADVDALRAGLRVAGAQAAGLRAVARERYLASHTPQRCVQGLIEVYRSARRAA</sequence>
<evidence type="ECO:0000313" key="5">
    <source>
        <dbReference type="Proteomes" id="UP000612899"/>
    </source>
</evidence>
<dbReference type="SUPFAM" id="SSF53756">
    <property type="entry name" value="UDP-Glycosyltransferase/glycogen phosphorylase"/>
    <property type="match status" value="1"/>
</dbReference>
<dbReference type="Proteomes" id="UP000612899">
    <property type="component" value="Unassembled WGS sequence"/>
</dbReference>
<dbReference type="EMBL" id="BONY01000022">
    <property type="protein sequence ID" value="GIH05804.1"/>
    <property type="molecule type" value="Genomic_DNA"/>
</dbReference>
<dbReference type="Pfam" id="PF13692">
    <property type="entry name" value="Glyco_trans_1_4"/>
    <property type="match status" value="1"/>
</dbReference>
<dbReference type="Pfam" id="PF13439">
    <property type="entry name" value="Glyco_transf_4"/>
    <property type="match status" value="1"/>
</dbReference>
<dbReference type="GO" id="GO:0016757">
    <property type="term" value="F:glycosyltransferase activity"/>
    <property type="evidence" value="ECO:0007669"/>
    <property type="project" value="UniProtKB-KW"/>
</dbReference>
<proteinExistence type="predicted"/>
<evidence type="ECO:0000313" key="4">
    <source>
        <dbReference type="EMBL" id="GIH05804.1"/>
    </source>
</evidence>
<dbReference type="Gene3D" id="3.40.50.2000">
    <property type="entry name" value="Glycogen Phosphorylase B"/>
    <property type="match status" value="2"/>
</dbReference>
<dbReference type="CDD" id="cd03801">
    <property type="entry name" value="GT4_PimA-like"/>
    <property type="match status" value="1"/>
</dbReference>
<keyword evidence="2 4" id="KW-0808">Transferase</keyword>